<feature type="domain" description="CsbD-like" evidence="3">
    <location>
        <begin position="5"/>
        <end position="57"/>
    </location>
</feature>
<dbReference type="SUPFAM" id="SSF69047">
    <property type="entry name" value="Hypothetical protein YjbJ"/>
    <property type="match status" value="1"/>
</dbReference>
<organism evidence="4 5">
    <name type="scientific">Trueperella bialowiezensis</name>
    <dbReference type="NCBI Taxonomy" id="312285"/>
    <lineage>
        <taxon>Bacteria</taxon>
        <taxon>Bacillati</taxon>
        <taxon>Actinomycetota</taxon>
        <taxon>Actinomycetes</taxon>
        <taxon>Actinomycetales</taxon>
        <taxon>Actinomycetaceae</taxon>
        <taxon>Trueperella</taxon>
    </lineage>
</organism>
<evidence type="ECO:0000313" key="4">
    <source>
        <dbReference type="EMBL" id="VEI14099.1"/>
    </source>
</evidence>
<dbReference type="Proteomes" id="UP000269542">
    <property type="component" value="Chromosome"/>
</dbReference>
<name>A0A448PGK5_9ACTO</name>
<evidence type="ECO:0000259" key="3">
    <source>
        <dbReference type="Pfam" id="PF05532"/>
    </source>
</evidence>
<gene>
    <name evidence="4" type="ORF">NCTC13354_01831</name>
</gene>
<evidence type="ECO:0000256" key="1">
    <source>
        <dbReference type="ARBA" id="ARBA00009129"/>
    </source>
</evidence>
<dbReference type="InterPro" id="IPR008462">
    <property type="entry name" value="CsbD"/>
</dbReference>
<feature type="region of interest" description="Disordered" evidence="2">
    <location>
        <begin position="1"/>
        <end position="42"/>
    </location>
</feature>
<comment type="similarity">
    <text evidence="1">Belongs to the UPF0337 (CsbD) family.</text>
</comment>
<dbReference type="EMBL" id="LR134476">
    <property type="protein sequence ID" value="VEI14099.1"/>
    <property type="molecule type" value="Genomic_DNA"/>
</dbReference>
<evidence type="ECO:0000256" key="2">
    <source>
        <dbReference type="SAM" id="MobiDB-lite"/>
    </source>
</evidence>
<protein>
    <submittedName>
        <fullName evidence="4">CsbD-like</fullName>
    </submittedName>
</protein>
<dbReference type="Pfam" id="PF05532">
    <property type="entry name" value="CsbD"/>
    <property type="match status" value="1"/>
</dbReference>
<dbReference type="AlphaFoldDB" id="A0A448PGK5"/>
<dbReference type="KEGG" id="tbw:NCTC13354_01831"/>
<accession>A0A448PGK5</accession>
<proteinExistence type="inferred from homology"/>
<keyword evidence="5" id="KW-1185">Reference proteome</keyword>
<sequence>MGLADDAKNKFEETKGKAKETIGEKTGDDALEFDGKKEQGSAAIKDAVSTVKDEAKKLANKVQEAFSGDDDEDNKAE</sequence>
<dbReference type="OrthoDB" id="2143260at2"/>
<dbReference type="RefSeq" id="WP_126417135.1">
    <property type="nucleotide sequence ID" value="NZ_LR134476.1"/>
</dbReference>
<dbReference type="InterPro" id="IPR036629">
    <property type="entry name" value="YjbJ_sf"/>
</dbReference>
<evidence type="ECO:0000313" key="5">
    <source>
        <dbReference type="Proteomes" id="UP000269542"/>
    </source>
</evidence>
<dbReference type="Gene3D" id="1.10.1470.10">
    <property type="entry name" value="YjbJ"/>
    <property type="match status" value="1"/>
</dbReference>
<feature type="compositionally biased region" description="Basic and acidic residues" evidence="2">
    <location>
        <begin position="1"/>
        <end position="39"/>
    </location>
</feature>
<reference evidence="4 5" key="1">
    <citation type="submission" date="2018-12" db="EMBL/GenBank/DDBJ databases">
        <authorList>
            <consortium name="Pathogen Informatics"/>
        </authorList>
    </citation>
    <scope>NUCLEOTIDE SEQUENCE [LARGE SCALE GENOMIC DNA]</scope>
    <source>
        <strain evidence="4 5">NCTC13354</strain>
    </source>
</reference>